<sequence>MPHSNPSPTLPDLFNTPVIAGLTSYAAFLDPSEERALIRAIDDARLTPFRFQQWTGKRLTRSYGPSYDFQTGRLDPADPVPDWLRPFADRAADICGLPRASIEQALLIRYDPGAGIGWHKDRPAYEHVIGLSLGAPATMRLRRRDGAGWQRRTLELVPRGLYRLSGEARHMWEHSIAGVGERRYAVTLRSLAGDMIPTRSTETRP</sequence>
<dbReference type="InterPro" id="IPR027450">
    <property type="entry name" value="AlkB-like"/>
</dbReference>
<accession>W0A8H3</accession>
<feature type="domain" description="Fe2OG dioxygenase" evidence="1">
    <location>
        <begin position="101"/>
        <end position="192"/>
    </location>
</feature>
<protein>
    <recommendedName>
        <fullName evidence="1">Fe2OG dioxygenase domain-containing protein</fullName>
    </recommendedName>
</protein>
<dbReference type="PATRIC" id="fig|1123269.5.peg.1644"/>
<evidence type="ECO:0000313" key="3">
    <source>
        <dbReference type="Proteomes" id="UP000018851"/>
    </source>
</evidence>
<dbReference type="Pfam" id="PF13532">
    <property type="entry name" value="2OG-FeII_Oxy_2"/>
    <property type="match status" value="1"/>
</dbReference>
<dbReference type="Proteomes" id="UP000018851">
    <property type="component" value="Chromosome"/>
</dbReference>
<keyword evidence="3" id="KW-1185">Reference proteome</keyword>
<dbReference type="Gene3D" id="2.60.120.590">
    <property type="entry name" value="Alpha-ketoglutarate-dependent dioxygenase AlkB-like"/>
    <property type="match status" value="1"/>
</dbReference>
<proteinExistence type="predicted"/>
<name>W0A8H3_9SPHN</name>
<dbReference type="GO" id="GO:0032451">
    <property type="term" value="F:demethylase activity"/>
    <property type="evidence" value="ECO:0007669"/>
    <property type="project" value="TreeGrafter"/>
</dbReference>
<dbReference type="GO" id="GO:0016491">
    <property type="term" value="F:oxidoreductase activity"/>
    <property type="evidence" value="ECO:0007669"/>
    <property type="project" value="TreeGrafter"/>
</dbReference>
<dbReference type="GO" id="GO:0070988">
    <property type="term" value="P:demethylation"/>
    <property type="evidence" value="ECO:0007669"/>
    <property type="project" value="InterPro"/>
</dbReference>
<dbReference type="AlphaFoldDB" id="W0A8H3"/>
<evidence type="ECO:0000259" key="1">
    <source>
        <dbReference type="PROSITE" id="PS51471"/>
    </source>
</evidence>
<organism evidence="2 3">
    <name type="scientific">Sphingomonas sanxanigenens DSM 19645 = NX02</name>
    <dbReference type="NCBI Taxonomy" id="1123269"/>
    <lineage>
        <taxon>Bacteria</taxon>
        <taxon>Pseudomonadati</taxon>
        <taxon>Pseudomonadota</taxon>
        <taxon>Alphaproteobacteria</taxon>
        <taxon>Sphingomonadales</taxon>
        <taxon>Sphingomonadaceae</taxon>
        <taxon>Sphingomonas</taxon>
    </lineage>
</organism>
<dbReference type="InterPro" id="IPR005123">
    <property type="entry name" value="Oxoglu/Fe-dep_dioxygenase_dom"/>
</dbReference>
<dbReference type="InterPro" id="IPR032857">
    <property type="entry name" value="ALKBH4"/>
</dbReference>
<dbReference type="PROSITE" id="PS51471">
    <property type="entry name" value="FE2OG_OXY"/>
    <property type="match status" value="1"/>
</dbReference>
<dbReference type="KEGG" id="ssan:NX02_08390"/>
<dbReference type="SUPFAM" id="SSF51197">
    <property type="entry name" value="Clavaminate synthase-like"/>
    <property type="match status" value="1"/>
</dbReference>
<dbReference type="PANTHER" id="PTHR12463">
    <property type="entry name" value="OXYGENASE-RELATED"/>
    <property type="match status" value="1"/>
</dbReference>
<evidence type="ECO:0000313" key="2">
    <source>
        <dbReference type="EMBL" id="AHE53401.1"/>
    </source>
</evidence>
<dbReference type="PANTHER" id="PTHR12463:SF1">
    <property type="entry name" value="2-OXOGLUTARATE AND FE-DEPENDENT OXYGENASE FAMILY PROTEIN"/>
    <property type="match status" value="1"/>
</dbReference>
<dbReference type="OrthoDB" id="278699at2"/>
<dbReference type="eggNOG" id="COG3145">
    <property type="taxonomic scope" value="Bacteria"/>
</dbReference>
<dbReference type="STRING" id="1123269.NX02_08390"/>
<dbReference type="InterPro" id="IPR037151">
    <property type="entry name" value="AlkB-like_sf"/>
</dbReference>
<dbReference type="EMBL" id="CP006644">
    <property type="protein sequence ID" value="AHE53401.1"/>
    <property type="molecule type" value="Genomic_DNA"/>
</dbReference>
<reference evidence="2 3" key="1">
    <citation type="submission" date="2013-07" db="EMBL/GenBank/DDBJ databases">
        <title>Completed genome of Sphingomonas sanxanigenens NX02.</title>
        <authorList>
            <person name="Ma T."/>
            <person name="Huang H."/>
            <person name="Wu M."/>
            <person name="Li X."/>
            <person name="Li G."/>
        </authorList>
    </citation>
    <scope>NUCLEOTIDE SEQUENCE [LARGE SCALE GENOMIC DNA]</scope>
    <source>
        <strain evidence="2 3">NX02</strain>
    </source>
</reference>
<dbReference type="HOGENOM" id="CLU_093795_0_0_5"/>
<gene>
    <name evidence="2" type="ORF">NX02_08390</name>
</gene>